<evidence type="ECO:0000256" key="4">
    <source>
        <dbReference type="ARBA" id="ARBA00022857"/>
    </source>
</evidence>
<accession>A0A1S1YTG8</accession>
<dbReference type="STRING" id="915059.NH26_22315"/>
<protein>
    <recommendedName>
        <fullName evidence="7">Gamma-glutamyl phosphate reductase</fullName>
        <shortName evidence="7">GPR</shortName>
        <ecNumber evidence="7">1.2.1.41</ecNumber>
    </recommendedName>
    <alternativeName>
        <fullName evidence="7">Glutamate-5-semialdehyde dehydrogenase</fullName>
    </alternativeName>
    <alternativeName>
        <fullName evidence="7">Glutamyl-gamma-semialdehyde dehydrogenase</fullName>
        <shortName evidence="7">GSA dehydrogenase</shortName>
    </alternativeName>
</protein>
<keyword evidence="10" id="KW-1185">Reference proteome</keyword>
<evidence type="ECO:0000256" key="1">
    <source>
        <dbReference type="ARBA" id="ARBA00004985"/>
    </source>
</evidence>
<keyword evidence="3 7" id="KW-0641">Proline biosynthesis</keyword>
<dbReference type="SUPFAM" id="SSF53720">
    <property type="entry name" value="ALDH-like"/>
    <property type="match status" value="1"/>
</dbReference>
<dbReference type="Pfam" id="PF00171">
    <property type="entry name" value="Aldedh"/>
    <property type="match status" value="1"/>
</dbReference>
<feature type="domain" description="Aldehyde dehydrogenase" evidence="8">
    <location>
        <begin position="4"/>
        <end position="246"/>
    </location>
</feature>
<proteinExistence type="inferred from homology"/>
<dbReference type="InterPro" id="IPR016163">
    <property type="entry name" value="Ald_DH_C"/>
</dbReference>
<dbReference type="AlphaFoldDB" id="A0A1S1YTG8"/>
<dbReference type="PANTHER" id="PTHR11063:SF8">
    <property type="entry name" value="DELTA-1-PYRROLINE-5-CARBOXYLATE SYNTHASE"/>
    <property type="match status" value="1"/>
</dbReference>
<dbReference type="InterPro" id="IPR000965">
    <property type="entry name" value="GPR_dom"/>
</dbReference>
<evidence type="ECO:0000256" key="5">
    <source>
        <dbReference type="ARBA" id="ARBA00023002"/>
    </source>
</evidence>
<dbReference type="Gene3D" id="3.40.309.10">
    <property type="entry name" value="Aldehyde Dehydrogenase, Chain A, domain 2"/>
    <property type="match status" value="1"/>
</dbReference>
<dbReference type="InterPro" id="IPR015590">
    <property type="entry name" value="Aldehyde_DH_dom"/>
</dbReference>
<dbReference type="EC" id="1.2.1.41" evidence="7"/>
<dbReference type="RefSeq" id="WP_044220680.1">
    <property type="nucleotide sequence ID" value="NZ_JRYR02000002.1"/>
</dbReference>
<dbReference type="PIRSF" id="PIRSF000151">
    <property type="entry name" value="GPR"/>
    <property type="match status" value="1"/>
</dbReference>
<dbReference type="GO" id="GO:0004350">
    <property type="term" value="F:glutamate-5-semialdehyde dehydrogenase activity"/>
    <property type="evidence" value="ECO:0007669"/>
    <property type="project" value="UniProtKB-UniRule"/>
</dbReference>
<keyword evidence="7" id="KW-0963">Cytoplasm</keyword>
<evidence type="ECO:0000256" key="7">
    <source>
        <dbReference type="HAMAP-Rule" id="MF_00412"/>
    </source>
</evidence>
<dbReference type="InterPro" id="IPR016161">
    <property type="entry name" value="Ald_DH/histidinol_DH"/>
</dbReference>
<comment type="similarity">
    <text evidence="7">Belongs to the gamma-glutamyl phosphate reductase family.</text>
</comment>
<organism evidence="9 10">
    <name type="scientific">Flammeovirga pacifica</name>
    <dbReference type="NCBI Taxonomy" id="915059"/>
    <lineage>
        <taxon>Bacteria</taxon>
        <taxon>Pseudomonadati</taxon>
        <taxon>Bacteroidota</taxon>
        <taxon>Cytophagia</taxon>
        <taxon>Cytophagales</taxon>
        <taxon>Flammeovirgaceae</taxon>
        <taxon>Flammeovirga</taxon>
    </lineage>
</organism>
<dbReference type="GO" id="GO:0005737">
    <property type="term" value="C:cytoplasm"/>
    <property type="evidence" value="ECO:0007669"/>
    <property type="project" value="UniProtKB-SubCell"/>
</dbReference>
<dbReference type="EMBL" id="JRYR02000002">
    <property type="protein sequence ID" value="OHX64331.1"/>
    <property type="molecule type" value="Genomic_DNA"/>
</dbReference>
<dbReference type="OrthoDB" id="9809970at2"/>
<dbReference type="UniPathway" id="UPA00098">
    <property type="reaction ID" value="UER00360"/>
</dbReference>
<reference evidence="9 10" key="1">
    <citation type="journal article" date="2012" name="Int. J. Syst. Evol. Microbiol.">
        <title>Flammeovirga pacifica sp. nov., isolated from deep-sea sediment.</title>
        <authorList>
            <person name="Xu H."/>
            <person name="Fu Y."/>
            <person name="Yang N."/>
            <person name="Ding Z."/>
            <person name="Lai Q."/>
            <person name="Zeng R."/>
        </authorList>
    </citation>
    <scope>NUCLEOTIDE SEQUENCE [LARGE SCALE GENOMIC DNA]</scope>
    <source>
        <strain evidence="10">DSM 24597 / LMG 26175 / WPAGA1</strain>
    </source>
</reference>
<name>A0A1S1YTG8_FLAPC</name>
<evidence type="ECO:0000313" key="10">
    <source>
        <dbReference type="Proteomes" id="UP000179797"/>
    </source>
</evidence>
<evidence type="ECO:0000256" key="6">
    <source>
        <dbReference type="ARBA" id="ARBA00049024"/>
    </source>
</evidence>
<evidence type="ECO:0000313" key="9">
    <source>
        <dbReference type="EMBL" id="OHX64331.1"/>
    </source>
</evidence>
<dbReference type="Gene3D" id="3.40.605.10">
    <property type="entry name" value="Aldehyde Dehydrogenase, Chain A, domain 1"/>
    <property type="match status" value="1"/>
</dbReference>
<evidence type="ECO:0000256" key="2">
    <source>
        <dbReference type="ARBA" id="ARBA00022605"/>
    </source>
</evidence>
<comment type="function">
    <text evidence="7">Catalyzes the NADPH-dependent reduction of L-glutamate 5-phosphate into L-glutamate 5-semialdehyde and phosphate. The product spontaneously undergoes cyclization to form 1-pyrroline-5-carboxylate.</text>
</comment>
<dbReference type="InterPro" id="IPR012134">
    <property type="entry name" value="Glu-5-SA_DH"/>
</dbReference>
<dbReference type="Proteomes" id="UP000179797">
    <property type="component" value="Unassembled WGS sequence"/>
</dbReference>
<comment type="pathway">
    <text evidence="1 7">Amino-acid biosynthesis; L-proline biosynthesis; L-glutamate 5-semialdehyde from L-glutamate: step 2/2.</text>
</comment>
<dbReference type="HAMAP" id="MF_00412">
    <property type="entry name" value="ProA"/>
    <property type="match status" value="1"/>
</dbReference>
<comment type="caution">
    <text evidence="9">The sequence shown here is derived from an EMBL/GenBank/DDBJ whole genome shotgun (WGS) entry which is preliminary data.</text>
</comment>
<comment type="catalytic activity">
    <reaction evidence="6 7">
        <text>L-glutamate 5-semialdehyde + phosphate + NADP(+) = L-glutamyl 5-phosphate + NADPH + H(+)</text>
        <dbReference type="Rhea" id="RHEA:19541"/>
        <dbReference type="ChEBI" id="CHEBI:15378"/>
        <dbReference type="ChEBI" id="CHEBI:43474"/>
        <dbReference type="ChEBI" id="CHEBI:57783"/>
        <dbReference type="ChEBI" id="CHEBI:58066"/>
        <dbReference type="ChEBI" id="CHEBI:58274"/>
        <dbReference type="ChEBI" id="CHEBI:58349"/>
        <dbReference type="EC" id="1.2.1.41"/>
    </reaction>
</comment>
<comment type="subcellular location">
    <subcellularLocation>
        <location evidence="7">Cytoplasm</location>
    </subcellularLocation>
</comment>
<dbReference type="InterPro" id="IPR016162">
    <property type="entry name" value="Ald_DH_N"/>
</dbReference>
<dbReference type="GO" id="GO:0055129">
    <property type="term" value="P:L-proline biosynthetic process"/>
    <property type="evidence" value="ECO:0007669"/>
    <property type="project" value="UniProtKB-UniRule"/>
</dbReference>
<keyword evidence="4 7" id="KW-0521">NADP</keyword>
<keyword evidence="5 7" id="KW-0560">Oxidoreductase</keyword>
<dbReference type="PANTHER" id="PTHR11063">
    <property type="entry name" value="GLUTAMATE SEMIALDEHYDE DEHYDROGENASE"/>
    <property type="match status" value="1"/>
</dbReference>
<gene>
    <name evidence="7" type="primary">proA</name>
    <name evidence="9" type="ORF">NH26_22315</name>
</gene>
<dbReference type="NCBIfam" id="TIGR00407">
    <property type="entry name" value="proA"/>
    <property type="match status" value="1"/>
</dbReference>
<evidence type="ECO:0000259" key="8">
    <source>
        <dbReference type="Pfam" id="PF00171"/>
    </source>
</evidence>
<sequence length="397" mass="43559">MILSTEKKNNVLKDLAMLIEDHASEIIKANQLDLEKAGDLDPTLVDRLKVDDKKVKGMVGSVAEVLGLEDPEGKILSAYDHPNGMKVENRVVPFGRILIIYESRPDVTIEAAVSAFKSGNKILLKGGKEARNSNLVLVDLWKKALKANEVSEDYVEYLDIDRVATQKMLSENTYQLDLIIPRGGEGLINYIKQTTNVPLMISGRGNNFIYIHKNVDFDMAIDIVLNGKSRLSVCNAIDKVLFDKDLPELGKKIALIAQKATDIGLEVLGDEQVVSSTSIAQKADVDALMPEEFLSEKILFTVTPDQETAVKTINKYSGGHSAVIITNDKEAATQFQYEVDCAAVYHNASSRFTDGGQFGFGAEIAISTQKLHFRGPVGLAQLVSNKWFISGNGQTRG</sequence>
<dbReference type="NCBIfam" id="NF001221">
    <property type="entry name" value="PRK00197.1"/>
    <property type="match status" value="1"/>
</dbReference>
<keyword evidence="2 7" id="KW-0028">Amino-acid biosynthesis</keyword>
<dbReference type="CDD" id="cd07079">
    <property type="entry name" value="ALDH_F18-19_ProA-GPR"/>
    <property type="match status" value="1"/>
</dbReference>
<dbReference type="GO" id="GO:0050661">
    <property type="term" value="F:NADP binding"/>
    <property type="evidence" value="ECO:0007669"/>
    <property type="project" value="InterPro"/>
</dbReference>
<evidence type="ECO:0000256" key="3">
    <source>
        <dbReference type="ARBA" id="ARBA00022650"/>
    </source>
</evidence>